<dbReference type="RefSeq" id="WP_052353336.1">
    <property type="nucleotide sequence ID" value="NZ_DUIH01000011.1"/>
</dbReference>
<evidence type="ECO:0000313" key="2">
    <source>
        <dbReference type="EMBL" id="HIH69613.1"/>
    </source>
</evidence>
<dbReference type="EMBL" id="DUIH01000011">
    <property type="protein sequence ID" value="HIH69613.1"/>
    <property type="molecule type" value="Genomic_DNA"/>
</dbReference>
<dbReference type="PANTHER" id="PTHR38659">
    <property type="entry name" value="METAL-DEPENDENT PHOSPHOHYDROLASE"/>
    <property type="match status" value="1"/>
</dbReference>
<protein>
    <submittedName>
        <fullName evidence="2">TIGR00295 family protein</fullName>
    </submittedName>
</protein>
<dbReference type="SUPFAM" id="SSF109604">
    <property type="entry name" value="HD-domain/PDEase-like"/>
    <property type="match status" value="1"/>
</dbReference>
<dbReference type="NCBIfam" id="TIGR00277">
    <property type="entry name" value="HDIG"/>
    <property type="match status" value="1"/>
</dbReference>
<evidence type="ECO:0000259" key="1">
    <source>
        <dbReference type="PROSITE" id="PS51831"/>
    </source>
</evidence>
<organism evidence="2 3">
    <name type="scientific">Methermicoccus shengliensis</name>
    <dbReference type="NCBI Taxonomy" id="660064"/>
    <lineage>
        <taxon>Archaea</taxon>
        <taxon>Methanobacteriati</taxon>
        <taxon>Methanobacteriota</taxon>
        <taxon>Stenosarchaea group</taxon>
        <taxon>Methanomicrobia</taxon>
        <taxon>Methanosarcinales</taxon>
        <taxon>Methermicoccaceae</taxon>
        <taxon>Methermicoccus</taxon>
    </lineage>
</organism>
<feature type="domain" description="HD" evidence="1">
    <location>
        <begin position="19"/>
        <end position="130"/>
    </location>
</feature>
<accession>A0A832RSP1</accession>
<dbReference type="AlphaFoldDB" id="A0A832RSP1"/>
<dbReference type="PROSITE" id="PS51831">
    <property type="entry name" value="HD"/>
    <property type="match status" value="1"/>
</dbReference>
<dbReference type="SMART" id="SM00471">
    <property type="entry name" value="HDc"/>
    <property type="match status" value="1"/>
</dbReference>
<dbReference type="InterPro" id="IPR006675">
    <property type="entry name" value="HDIG_dom"/>
</dbReference>
<comment type="caution">
    <text evidence="2">The sequence shown here is derived from an EMBL/GenBank/DDBJ whole genome shotgun (WGS) entry which is preliminary data.</text>
</comment>
<dbReference type="CDD" id="cd00077">
    <property type="entry name" value="HDc"/>
    <property type="match status" value="1"/>
</dbReference>
<dbReference type="PANTHER" id="PTHR38659:SF2">
    <property type="entry name" value="HDIG DOMAIN PROTEIN"/>
    <property type="match status" value="1"/>
</dbReference>
<sequence>MRTFEKARALVERLCEPQVYAHCVAVEGLAHRIATELVLSHGVDVQAVRCGAMLHDLGRAYTHSIAHAVVGACIAERFGFDEDICLIIERHIGGGIEMDEAEALGLPPKDYTPRTLEEKIVAHADNLTEGVRYVSIEDTLSDMRRKGLPERAIERVARLAEEIEGMRKGVALAADRTGHGH</sequence>
<name>A0A832RSP1_9EURY</name>
<dbReference type="Gene3D" id="1.10.3210.10">
    <property type="entry name" value="Hypothetical protein af1432"/>
    <property type="match status" value="1"/>
</dbReference>
<reference evidence="2" key="1">
    <citation type="journal article" date="2020" name="bioRxiv">
        <title>A rank-normalized archaeal taxonomy based on genome phylogeny resolves widespread incomplete and uneven classifications.</title>
        <authorList>
            <person name="Rinke C."/>
            <person name="Chuvochina M."/>
            <person name="Mussig A.J."/>
            <person name="Chaumeil P.-A."/>
            <person name="Waite D.W."/>
            <person name="Whitman W.B."/>
            <person name="Parks D.H."/>
            <person name="Hugenholtz P."/>
        </authorList>
    </citation>
    <scope>NUCLEOTIDE SEQUENCE</scope>
    <source>
        <strain evidence="2">UBA12518</strain>
    </source>
</reference>
<dbReference type="NCBIfam" id="TIGR00295">
    <property type="entry name" value="TIGR00295 family protein"/>
    <property type="match status" value="1"/>
</dbReference>
<evidence type="ECO:0000313" key="3">
    <source>
        <dbReference type="Proteomes" id="UP000600363"/>
    </source>
</evidence>
<dbReference type="Proteomes" id="UP000600363">
    <property type="component" value="Unassembled WGS sequence"/>
</dbReference>
<dbReference type="Pfam" id="PF01966">
    <property type="entry name" value="HD"/>
    <property type="match status" value="1"/>
</dbReference>
<dbReference type="InterPro" id="IPR003607">
    <property type="entry name" value="HD/PDEase_dom"/>
</dbReference>
<dbReference type="InterPro" id="IPR006674">
    <property type="entry name" value="HD_domain"/>
</dbReference>
<gene>
    <name evidence="2" type="ORF">HA299_03195</name>
</gene>
<proteinExistence type="predicted"/>
<dbReference type="InterPro" id="IPR004454">
    <property type="entry name" value="HD-related"/>
</dbReference>